<dbReference type="Pfam" id="PF20703">
    <property type="entry name" value="nSTAND1"/>
    <property type="match status" value="1"/>
</dbReference>
<dbReference type="SUPFAM" id="SSF52540">
    <property type="entry name" value="P-loop containing nucleoside triphosphate hydrolases"/>
    <property type="match status" value="1"/>
</dbReference>
<dbReference type="EMBL" id="BAABDE010000034">
    <property type="protein sequence ID" value="GAA3837950.1"/>
    <property type="molecule type" value="Genomic_DNA"/>
</dbReference>
<dbReference type="SMART" id="SM00530">
    <property type="entry name" value="HTH_XRE"/>
    <property type="match status" value="1"/>
</dbReference>
<feature type="repeat" description="WD" evidence="1">
    <location>
        <begin position="1125"/>
        <end position="1160"/>
    </location>
</feature>
<keyword evidence="4" id="KW-1185">Reference proteome</keyword>
<dbReference type="PANTHER" id="PTHR19879:SF9">
    <property type="entry name" value="TRANSCRIPTION INITIATION FACTOR TFIID SUBUNIT 5"/>
    <property type="match status" value="1"/>
</dbReference>
<feature type="domain" description="HTH cro/C1-type" evidence="2">
    <location>
        <begin position="21"/>
        <end position="77"/>
    </location>
</feature>
<organism evidence="3 4">
    <name type="scientific">Streptomyces coacervatus</name>
    <dbReference type="NCBI Taxonomy" id="647381"/>
    <lineage>
        <taxon>Bacteria</taxon>
        <taxon>Bacillati</taxon>
        <taxon>Actinomycetota</taxon>
        <taxon>Actinomycetes</taxon>
        <taxon>Kitasatosporales</taxon>
        <taxon>Streptomycetaceae</taxon>
        <taxon>Streptomyces</taxon>
    </lineage>
</organism>
<reference evidence="4" key="1">
    <citation type="journal article" date="2019" name="Int. J. Syst. Evol. Microbiol.">
        <title>The Global Catalogue of Microorganisms (GCM) 10K type strain sequencing project: providing services to taxonomists for standard genome sequencing and annotation.</title>
        <authorList>
            <consortium name="The Broad Institute Genomics Platform"/>
            <consortium name="The Broad Institute Genome Sequencing Center for Infectious Disease"/>
            <person name="Wu L."/>
            <person name="Ma J."/>
        </authorList>
    </citation>
    <scope>NUCLEOTIDE SEQUENCE [LARGE SCALE GENOMIC DNA]</scope>
    <source>
        <strain evidence="4">JCM 17138</strain>
    </source>
</reference>
<protein>
    <recommendedName>
        <fullName evidence="2">HTH cro/C1-type domain-containing protein</fullName>
    </recommendedName>
</protein>
<comment type="caution">
    <text evidence="3">The sequence shown here is derived from an EMBL/GenBank/DDBJ whole genome shotgun (WGS) entry which is preliminary data.</text>
</comment>
<dbReference type="RefSeq" id="WP_275777360.1">
    <property type="nucleotide sequence ID" value="NZ_BAABDE010000034.1"/>
</dbReference>
<dbReference type="InterPro" id="IPR001680">
    <property type="entry name" value="WD40_rpt"/>
</dbReference>
<dbReference type="SUPFAM" id="SSF47413">
    <property type="entry name" value="lambda repressor-like DNA-binding domains"/>
    <property type="match status" value="1"/>
</dbReference>
<dbReference type="PANTHER" id="PTHR19879">
    <property type="entry name" value="TRANSCRIPTION INITIATION FACTOR TFIID"/>
    <property type="match status" value="1"/>
</dbReference>
<dbReference type="InterPro" id="IPR010982">
    <property type="entry name" value="Lambda_DNA-bd_dom_sf"/>
</dbReference>
<keyword evidence="1" id="KW-0853">WD repeat</keyword>
<dbReference type="InterPro" id="IPR015943">
    <property type="entry name" value="WD40/YVTN_repeat-like_dom_sf"/>
</dbReference>
<dbReference type="SUPFAM" id="SSF50998">
    <property type="entry name" value="Quinoprotein alcohol dehydrogenase-like"/>
    <property type="match status" value="1"/>
</dbReference>
<name>A0ABP7J9W6_9ACTN</name>
<evidence type="ECO:0000256" key="1">
    <source>
        <dbReference type="PROSITE-ProRule" id="PRU00221"/>
    </source>
</evidence>
<dbReference type="Pfam" id="PF00400">
    <property type="entry name" value="WD40"/>
    <property type="match status" value="2"/>
</dbReference>
<dbReference type="Proteomes" id="UP001501009">
    <property type="component" value="Unassembled WGS sequence"/>
</dbReference>
<dbReference type="SMART" id="SM00320">
    <property type="entry name" value="WD40"/>
    <property type="match status" value="4"/>
</dbReference>
<evidence type="ECO:0000313" key="3">
    <source>
        <dbReference type="EMBL" id="GAA3837950.1"/>
    </source>
</evidence>
<evidence type="ECO:0000313" key="4">
    <source>
        <dbReference type="Proteomes" id="UP001501009"/>
    </source>
</evidence>
<dbReference type="Pfam" id="PF13560">
    <property type="entry name" value="HTH_31"/>
    <property type="match status" value="1"/>
</dbReference>
<dbReference type="InterPro" id="IPR001387">
    <property type="entry name" value="Cro/C1-type_HTH"/>
</dbReference>
<dbReference type="Gene3D" id="1.10.260.40">
    <property type="entry name" value="lambda repressor-like DNA-binding domains"/>
    <property type="match status" value="1"/>
</dbReference>
<dbReference type="Gene3D" id="2.130.10.10">
    <property type="entry name" value="YVTN repeat-like/Quinoprotein amine dehydrogenase"/>
    <property type="match status" value="3"/>
</dbReference>
<dbReference type="PROSITE" id="PS50082">
    <property type="entry name" value="WD_REPEATS_2"/>
    <property type="match status" value="1"/>
</dbReference>
<dbReference type="CDD" id="cd00093">
    <property type="entry name" value="HTH_XRE"/>
    <property type="match status" value="1"/>
</dbReference>
<sequence>MGRPERPLDPGAGPVERLAHQLRELRRAAGNPSYRAMAAATGVSATTLSRAAGGERLPSLDAVRGYVRACGGDPGEWEPRWKEVEAATAEAVREEAEGARPPYRGLARFEPGDRPLFFGRERMAQRLERLVCDHRLAVLFGASGSGKSSLLRAGLIPGLQERAAGRGSPTVLRILTPGARPAATYGHLLTPEADEPECWVVVDQFEEVFTLCRDQTERARFIDLLLASRAPGSRLRVLLSVHADFYARCLEHRGLADALSGAALALGPMTADELREAVVRPAAAAGLLVERELTARLVDEVLDEPGGLPMLSHALQETWRRRKSRMLTLAAYQAAGGVRGAIAATAEEVYGQLDPEAQAVARRLLLRMVEPGNGTPDTRRPLTRAELAEWADPAVPGVVEQLARARLLTTDEDGAQLAHEALLTCWPRLAGWLEEDRERLRHHRRLAEAARAWLEHDRDPGTLYRGTRLDLAREQFTDPELTAPEREFLAAALHAREAERRTAAQAARRTRLLLATLSAVLAVALTAGLVAWTQHQTNEQQRTDAAARRLAVVADSLRTTDPRAAMLLGAAAWRTSPLPESRRALLGGLAQPEMDAFTDPEPGNMTNDFLADSGRTLLSIDGRTWRTWDVTTHRRTATGTLPDGAQVFAAGPDARILALSTGDGLRLWDTARGRWTGDPRPLPRKTTSIAFGGSGRSYLVSDPTRERVQLRSVPGGRLLSETRAPDETRVAPSSDDRLLAVCPAGRAPQVSDVRGHRTLPGAWQQADGLCTGSVQLVFGPGRRFAAADATGVHVWDTGTGRQVAALQDPEVTSAAFSPDGAFLATADGTEIKVWRLAAPDTPVFRHSLDEQQVYGTLAWDPGHPALRYLEGRTVHSFDTTTATTAEWRARAADATLLAPDGRTAATAERIGARYRFVLRDTGGDGHGTRTLPSVPLSASSDSDAQRQTAPLMAFSPDGKTFAYGLTAPDHDPAAQRITVWDLTRARVLTTLDLAAAHPSESVQSLALGPAGRTLYAARPTGDGSLLDEVWDVTGHRRSGTVAGLASTLLTVRPDGRLLAGEDRAVRLPSGRPKALGLLRDGTKALAFTADGSQLAAGDRTGRVVLWDGDLHRRAGTLPDVFPDSSPDSPETISALALSADGRTLAAASDAGTLQLWDTRTLQPIGGPLQTPGEAIDSLAFAADSRTLFASGAHVPLQRYTVDPAQAVRRVCTRAGGDLTGEQWRTYVPDTAYRKVCG</sequence>
<accession>A0ABP7J9W6</accession>
<evidence type="ECO:0000259" key="2">
    <source>
        <dbReference type="SMART" id="SM00530"/>
    </source>
</evidence>
<dbReference type="InterPro" id="IPR027417">
    <property type="entry name" value="P-loop_NTPase"/>
</dbReference>
<dbReference type="InterPro" id="IPR049052">
    <property type="entry name" value="nSTAND1"/>
</dbReference>
<dbReference type="InterPro" id="IPR011047">
    <property type="entry name" value="Quinoprotein_ADH-like_sf"/>
</dbReference>
<gene>
    <name evidence="3" type="ORF">GCM10022403_083080</name>
</gene>
<proteinExistence type="predicted"/>